<evidence type="ECO:0000256" key="2">
    <source>
        <dbReference type="SAM" id="MobiDB-lite"/>
    </source>
</evidence>
<evidence type="ECO:0000313" key="5">
    <source>
        <dbReference type="Proteomes" id="UP000308199"/>
    </source>
</evidence>
<reference evidence="4 5" key="1">
    <citation type="submission" date="2019-02" db="EMBL/GenBank/DDBJ databases">
        <title>Genome sequencing of the rare red list fungi Phellinidium pouzarii.</title>
        <authorList>
            <person name="Buettner E."/>
            <person name="Kellner H."/>
        </authorList>
    </citation>
    <scope>NUCLEOTIDE SEQUENCE [LARGE SCALE GENOMIC DNA]</scope>
    <source>
        <strain evidence="4 5">DSM 108285</strain>
    </source>
</reference>
<organism evidence="4 5">
    <name type="scientific">Phellinidium pouzarii</name>
    <dbReference type="NCBI Taxonomy" id="167371"/>
    <lineage>
        <taxon>Eukaryota</taxon>
        <taxon>Fungi</taxon>
        <taxon>Dikarya</taxon>
        <taxon>Basidiomycota</taxon>
        <taxon>Agaricomycotina</taxon>
        <taxon>Agaricomycetes</taxon>
        <taxon>Hymenochaetales</taxon>
        <taxon>Hymenochaetaceae</taxon>
        <taxon>Phellinidium</taxon>
    </lineage>
</organism>
<proteinExistence type="predicted"/>
<keyword evidence="1 3" id="KW-0732">Signal</keyword>
<gene>
    <name evidence="4" type="ORF">EW145_g2687</name>
</gene>
<dbReference type="InterPro" id="IPR052479">
    <property type="entry name" value="GPI-anchor_Adhesion_Reg"/>
</dbReference>
<evidence type="ECO:0008006" key="6">
    <source>
        <dbReference type="Google" id="ProtNLM"/>
    </source>
</evidence>
<feature type="chain" id="PRO_5020623309" description="Ser-Thr-rich glycosyl-phosphatidyl-inositol-anchored membrane family-domain-containing protein" evidence="3">
    <location>
        <begin position="20"/>
        <end position="214"/>
    </location>
</feature>
<dbReference type="PANTHER" id="PTHR35185">
    <property type="entry name" value="SERINE/THREONINE-RICH PROTEIN ADG2-RELATED"/>
    <property type="match status" value="1"/>
</dbReference>
<evidence type="ECO:0000256" key="3">
    <source>
        <dbReference type="SAM" id="SignalP"/>
    </source>
</evidence>
<sequence>MFSSKLAVSLAIVAPLVSALTITTPSGWTSGGLANITWTAVAGDPQTFSIELVNTVFHNSFGIANNVQTGAMQITNLELPIVPPGDGYTMEFVNPGNISDINAVTGDFSIGATVSSSTSSLSSTSASGSASETSSSVSALSSGQSSSGFGTTVSGPSTTGASTGTGSSSSSTSSPSSSAFSNSGAVALGVSYAGLASYSVMAVAAFAGARLVGF</sequence>
<comment type="caution">
    <text evidence="4">The sequence shown here is derived from an EMBL/GenBank/DDBJ whole genome shotgun (WGS) entry which is preliminary data.</text>
</comment>
<feature type="signal peptide" evidence="3">
    <location>
        <begin position="1"/>
        <end position="19"/>
    </location>
</feature>
<evidence type="ECO:0000313" key="4">
    <source>
        <dbReference type="EMBL" id="THH08477.1"/>
    </source>
</evidence>
<name>A0A4S4LAE1_9AGAM</name>
<evidence type="ECO:0000256" key="1">
    <source>
        <dbReference type="ARBA" id="ARBA00022729"/>
    </source>
</evidence>
<dbReference type="Proteomes" id="UP000308199">
    <property type="component" value="Unassembled WGS sequence"/>
</dbReference>
<dbReference type="PANTHER" id="PTHR35185:SF1">
    <property type="entry name" value="UPF0619 GPI-ANCHORED MEMBRANE PROTEIN C1322.10"/>
    <property type="match status" value="1"/>
</dbReference>
<dbReference type="OrthoDB" id="5420143at2759"/>
<dbReference type="AlphaFoldDB" id="A0A4S4LAE1"/>
<dbReference type="EMBL" id="SGPK01000098">
    <property type="protein sequence ID" value="THH08477.1"/>
    <property type="molecule type" value="Genomic_DNA"/>
</dbReference>
<accession>A0A4S4LAE1</accession>
<protein>
    <recommendedName>
        <fullName evidence="6">Ser-Thr-rich glycosyl-phosphatidyl-inositol-anchored membrane family-domain-containing protein</fullName>
    </recommendedName>
</protein>
<feature type="region of interest" description="Disordered" evidence="2">
    <location>
        <begin position="119"/>
        <end position="179"/>
    </location>
</feature>
<keyword evidence="5" id="KW-1185">Reference proteome</keyword>